<evidence type="ECO:0000313" key="6">
    <source>
        <dbReference type="Proteomes" id="UP001153076"/>
    </source>
</evidence>
<dbReference type="PANTHER" id="PTHR31471:SF5">
    <property type="entry name" value="GB|AAD39278.1"/>
    <property type="match status" value="1"/>
</dbReference>
<dbReference type="EMBL" id="JAKOGI010000009">
    <property type="protein sequence ID" value="KAJ8451429.1"/>
    <property type="molecule type" value="Genomic_DNA"/>
</dbReference>
<dbReference type="Pfam" id="PF03763">
    <property type="entry name" value="Remorin_C"/>
    <property type="match status" value="1"/>
</dbReference>
<feature type="domain" description="Remorin C-terminal" evidence="4">
    <location>
        <begin position="163"/>
        <end position="266"/>
    </location>
</feature>
<evidence type="ECO:0000256" key="3">
    <source>
        <dbReference type="SAM" id="MobiDB-lite"/>
    </source>
</evidence>
<dbReference type="Proteomes" id="UP001153076">
    <property type="component" value="Unassembled WGS sequence"/>
</dbReference>
<proteinExistence type="inferred from homology"/>
<keyword evidence="6" id="KW-1185">Reference proteome</keyword>
<dbReference type="PANTHER" id="PTHR31471">
    <property type="entry name" value="OS02G0116800 PROTEIN"/>
    <property type="match status" value="1"/>
</dbReference>
<accession>A0A9Q1KXD5</accession>
<gene>
    <name evidence="5" type="ORF">Cgig2_017820</name>
</gene>
<reference evidence="5" key="1">
    <citation type="submission" date="2022-04" db="EMBL/GenBank/DDBJ databases">
        <title>Carnegiea gigantea Genome sequencing and assembly v2.</title>
        <authorList>
            <person name="Copetti D."/>
            <person name="Sanderson M.J."/>
            <person name="Burquez A."/>
            <person name="Wojciechowski M.F."/>
        </authorList>
    </citation>
    <scope>NUCLEOTIDE SEQUENCE</scope>
    <source>
        <strain evidence="5">SGP5-SGP5p</strain>
        <tissue evidence="5">Aerial part</tissue>
    </source>
</reference>
<feature type="coiled-coil region" evidence="2">
    <location>
        <begin position="176"/>
        <end position="218"/>
    </location>
</feature>
<dbReference type="OrthoDB" id="775261at2759"/>
<dbReference type="InterPro" id="IPR005516">
    <property type="entry name" value="Remorin_C"/>
</dbReference>
<feature type="region of interest" description="Disordered" evidence="3">
    <location>
        <begin position="121"/>
        <end position="166"/>
    </location>
</feature>
<protein>
    <recommendedName>
        <fullName evidence="4">Remorin C-terminal domain-containing protein</fullName>
    </recommendedName>
</protein>
<comment type="caution">
    <text evidence="5">The sequence shown here is derived from an EMBL/GenBank/DDBJ whole genome shotgun (WGS) entry which is preliminary data.</text>
</comment>
<comment type="similarity">
    <text evidence="1">Belongs to the remorin family.</text>
</comment>
<name>A0A9Q1KXD5_9CARY</name>
<evidence type="ECO:0000313" key="5">
    <source>
        <dbReference type="EMBL" id="KAJ8451429.1"/>
    </source>
</evidence>
<dbReference type="AlphaFoldDB" id="A0A9Q1KXD5"/>
<sequence length="274" mass="32144">MYARVSFSDIGQGIIESSTRSKGRSTSESFRAYEDEEKMKMKDDNYNVMNREFAASIAAAAYAIYSLEETRAEYERLMVDSFRDSFRESFRDPNTKSKSFRESFRKSINLDQDNTAFDIDLPYMGRSARRSSSQMERQDGGTRKTSPRPMEIAGPDQQRGVRSVETKADAWERARLEKINKWYEKMNKKIMEWENEKKKRATIDMEKRKAELDRLKRINMHHYANKIEQIEDVSGGARKQLEEKKGNKEAYAREKAKKIRSTGKVPIQCFCFEY</sequence>
<keyword evidence="2" id="KW-0175">Coiled coil</keyword>
<evidence type="ECO:0000256" key="2">
    <source>
        <dbReference type="SAM" id="Coils"/>
    </source>
</evidence>
<evidence type="ECO:0000256" key="1">
    <source>
        <dbReference type="ARBA" id="ARBA00005711"/>
    </source>
</evidence>
<evidence type="ECO:0000259" key="4">
    <source>
        <dbReference type="Pfam" id="PF03763"/>
    </source>
</evidence>
<organism evidence="5 6">
    <name type="scientific">Carnegiea gigantea</name>
    <dbReference type="NCBI Taxonomy" id="171969"/>
    <lineage>
        <taxon>Eukaryota</taxon>
        <taxon>Viridiplantae</taxon>
        <taxon>Streptophyta</taxon>
        <taxon>Embryophyta</taxon>
        <taxon>Tracheophyta</taxon>
        <taxon>Spermatophyta</taxon>
        <taxon>Magnoliopsida</taxon>
        <taxon>eudicotyledons</taxon>
        <taxon>Gunneridae</taxon>
        <taxon>Pentapetalae</taxon>
        <taxon>Caryophyllales</taxon>
        <taxon>Cactineae</taxon>
        <taxon>Cactaceae</taxon>
        <taxon>Cactoideae</taxon>
        <taxon>Echinocereeae</taxon>
        <taxon>Carnegiea</taxon>
    </lineage>
</organism>